<keyword evidence="9 10" id="KW-0238">DNA-binding</keyword>
<dbReference type="InterPro" id="IPR014001">
    <property type="entry name" value="Helicase_ATP-bd"/>
</dbReference>
<dbReference type="InterPro" id="IPR055180">
    <property type="entry name" value="HsdR_RecA-like_helicase_dom_2"/>
</dbReference>
<evidence type="ECO:0000259" key="12">
    <source>
        <dbReference type="SMART" id="SM00487"/>
    </source>
</evidence>
<dbReference type="GO" id="GO:0009035">
    <property type="term" value="F:type I site-specific deoxyribonuclease activity"/>
    <property type="evidence" value="ECO:0007669"/>
    <property type="project" value="UniProtKB-EC"/>
</dbReference>
<dbReference type="InterPro" id="IPR051268">
    <property type="entry name" value="Type-I_R_enzyme_R_subunit"/>
</dbReference>
<dbReference type="SUPFAM" id="SSF52540">
    <property type="entry name" value="P-loop containing nucleoside triphosphate hydrolases"/>
    <property type="match status" value="2"/>
</dbReference>
<dbReference type="RefSeq" id="WP_377300719.1">
    <property type="nucleotide sequence ID" value="NZ_CP180191.1"/>
</dbReference>
<dbReference type="CDD" id="cd18800">
    <property type="entry name" value="SF2_C_EcoR124I-like"/>
    <property type="match status" value="1"/>
</dbReference>
<dbReference type="CDD" id="cd22332">
    <property type="entry name" value="HsdR_N"/>
    <property type="match status" value="1"/>
</dbReference>
<dbReference type="Gene3D" id="3.40.50.300">
    <property type="entry name" value="P-loop containing nucleotide triphosphate hydrolases"/>
    <property type="match status" value="4"/>
</dbReference>
<keyword evidence="7 10" id="KW-0378">Hydrolase</keyword>
<feature type="compositionally biased region" description="Acidic residues" evidence="11">
    <location>
        <begin position="541"/>
        <end position="558"/>
    </location>
</feature>
<evidence type="ECO:0000256" key="2">
    <source>
        <dbReference type="ARBA" id="ARBA00008598"/>
    </source>
</evidence>
<evidence type="ECO:0000313" key="13">
    <source>
        <dbReference type="EMBL" id="MFC3146451.1"/>
    </source>
</evidence>
<comment type="similarity">
    <text evidence="2 10">Belongs to the HsdR family.</text>
</comment>
<name>A0ABV7H1J0_9BURK</name>
<comment type="catalytic activity">
    <reaction evidence="1 10">
        <text>Endonucleolytic cleavage of DNA to give random double-stranded fragments with terminal 5'-phosphates, ATP is simultaneously hydrolyzed.</text>
        <dbReference type="EC" id="3.1.21.3"/>
    </reaction>
</comment>
<comment type="function">
    <text evidence="10">Subunit R is required for both nuclease and ATPase activities, but not for modification.</text>
</comment>
<feature type="region of interest" description="Disordered" evidence="11">
    <location>
        <begin position="538"/>
        <end position="563"/>
    </location>
</feature>
<feature type="domain" description="Helicase ATP-binding" evidence="12">
    <location>
        <begin position="267"/>
        <end position="526"/>
    </location>
</feature>
<proteinExistence type="inferred from homology"/>
<dbReference type="Proteomes" id="UP001595556">
    <property type="component" value="Unassembled WGS sequence"/>
</dbReference>
<keyword evidence="4 10" id="KW-0547">Nucleotide-binding</keyword>
<evidence type="ECO:0000256" key="4">
    <source>
        <dbReference type="ARBA" id="ARBA00022741"/>
    </source>
</evidence>
<organism evidence="13 14">
    <name type="scientific">Piscinibacterium candidicorallinum</name>
    <dbReference type="NCBI Taxonomy" id="1793872"/>
    <lineage>
        <taxon>Bacteria</taxon>
        <taxon>Pseudomonadati</taxon>
        <taxon>Pseudomonadota</taxon>
        <taxon>Betaproteobacteria</taxon>
        <taxon>Burkholderiales</taxon>
        <taxon>Piscinibacterium</taxon>
    </lineage>
</organism>
<dbReference type="SMART" id="SM00487">
    <property type="entry name" value="DEXDc"/>
    <property type="match status" value="1"/>
</dbReference>
<keyword evidence="3" id="KW-0540">Nuclease</keyword>
<keyword evidence="14" id="KW-1185">Reference proteome</keyword>
<dbReference type="EMBL" id="JBHRTI010000003">
    <property type="protein sequence ID" value="MFC3146451.1"/>
    <property type="molecule type" value="Genomic_DNA"/>
</dbReference>
<dbReference type="Gene3D" id="3.90.1570.50">
    <property type="match status" value="1"/>
</dbReference>
<evidence type="ECO:0000256" key="3">
    <source>
        <dbReference type="ARBA" id="ARBA00022722"/>
    </source>
</evidence>
<keyword evidence="5 10" id="KW-0680">Restriction system</keyword>
<dbReference type="Pfam" id="PF11867">
    <property type="entry name" value="T1RH-like_C"/>
    <property type="match status" value="1"/>
</dbReference>
<protein>
    <recommendedName>
        <fullName evidence="10">Type I restriction enzyme endonuclease subunit</fullName>
        <shortName evidence="10">R protein</shortName>
        <ecNumber evidence="10">3.1.21.3</ecNumber>
    </recommendedName>
</protein>
<accession>A0ABV7H1J0</accession>
<sequence length="1073" mass="119196">MSSSAISEDDLEQACLAWLGSLGWSIAHGPDISPPDASTPGSERDTYRDVVLVHRLRSAVARLNPGIPAAAREDALRQVLRPNIPGHVLANRQINRWLIEGVPVEYQKNGEPRGDRVRLVDWTNPTGNDWLAVNQFSVQGPKFTRRPDVVLFLNGLPIVVLELKNPADEAADIWAAFNQLQTYKQEIEDLFLANAILVISDGLEARMGSLTADRERFMAWRTIDGVETDPLGPMRELETMVHGLFAPSLLLDYLRYFILFEGDGEPVKKIAGYHQFHAVRAVVESVLKASQPGGSQKGGVVWHTQGAGKSIEMTCLAGKLMQHPGMQNPTLLVVTDRNDLDNQLFGTFSGAAELLRETPVQADTRPRLRQLLGDRPSGGVIFTTIQKFAPGTDEDSFPMLSDRSNIVVICDEAHRSQYGFGAKLQEAPAPKKAVVRFDQGSGPAPTELQTGPSGSGAAAYAAAAGTSIKYGYAQHLRDALPNATFVAFTGTPVSLDDRDTRAVFGDYVHIYDVQQAVHDGATVPIYYESRLAKLELKDEETPTLDDEVEELTEDEEDDSAKAAQKRRWAALERLVGAPPRIARVAADIVQHFETRQAAMDGKAMIVAMSREICVQLYDAIVAIRPEWHDPDPEKGVIKVIMTGSASDKALLRPHLYSKDTKKRLEARYKKPEDPFKIVIVRDMWLTGFDAPCMHTMYVDKPMKGHNLMQAIARVNRVFENKPGGLVVDYIGIANELKAALRDYTQAKGRGKPTIAAEDALAVLIEKMDVLRGMLHGCDYSAFRTRAWQLLPAVADHILGQEEGKQRFADLVLAASKAFALCCTLDAALEFRDELAFMQAVKAALTKYGRSDKKLSDEQKEQVLRQIISRAVVSAEVIDIFKAAGLNRPDIGILSDEFLEDVRHMKERNLAVELLERLLKDEIKSKFKTNVVQQAKFSELLQQSLTRYRNRAIETAQVIEELIEMAKKFQAAARRGEELGLNRDELAFYDALANNEEAVRVLGDVNLRKIAVELTETLRKSVSVDWAVRETVRAKIRVMIKHLLKRYKYPPAGQEAATETVLKQAESLSAEWVS</sequence>
<evidence type="ECO:0000256" key="8">
    <source>
        <dbReference type="ARBA" id="ARBA00022840"/>
    </source>
</evidence>
<dbReference type="PANTHER" id="PTHR30195:SF15">
    <property type="entry name" value="TYPE I RESTRICTION ENZYME HINDI ENDONUCLEASE SUBUNIT"/>
    <property type="match status" value="1"/>
</dbReference>
<evidence type="ECO:0000256" key="11">
    <source>
        <dbReference type="SAM" id="MobiDB-lite"/>
    </source>
</evidence>
<dbReference type="PANTHER" id="PTHR30195">
    <property type="entry name" value="TYPE I SITE-SPECIFIC DEOXYRIBONUCLEASE PROTEIN SUBUNIT M AND R"/>
    <property type="match status" value="1"/>
</dbReference>
<keyword evidence="8 10" id="KW-0067">ATP-binding</keyword>
<dbReference type="InterPro" id="IPR021810">
    <property type="entry name" value="T1RH-like_C"/>
</dbReference>
<dbReference type="Pfam" id="PF18766">
    <property type="entry name" value="SWI2_SNF2"/>
    <property type="match status" value="1"/>
</dbReference>
<comment type="subunit">
    <text evidence="10">The type I restriction/modification system is composed of three polypeptides R, M and S.</text>
</comment>
<evidence type="ECO:0000313" key="14">
    <source>
        <dbReference type="Proteomes" id="UP001595556"/>
    </source>
</evidence>
<keyword evidence="6 13" id="KW-0255">Endonuclease</keyword>
<dbReference type="InterPro" id="IPR040980">
    <property type="entry name" value="SWI2_SNF2"/>
</dbReference>
<evidence type="ECO:0000256" key="9">
    <source>
        <dbReference type="ARBA" id="ARBA00023125"/>
    </source>
</evidence>
<evidence type="ECO:0000256" key="10">
    <source>
        <dbReference type="RuleBase" id="RU364115"/>
    </source>
</evidence>
<dbReference type="Pfam" id="PF22679">
    <property type="entry name" value="T1R_D3-like"/>
    <property type="match status" value="1"/>
</dbReference>
<gene>
    <name evidence="13" type="ORF">ACFOEN_02205</name>
</gene>
<evidence type="ECO:0000256" key="6">
    <source>
        <dbReference type="ARBA" id="ARBA00022759"/>
    </source>
</evidence>
<dbReference type="InterPro" id="IPR027417">
    <property type="entry name" value="P-loop_NTPase"/>
</dbReference>
<evidence type="ECO:0000256" key="7">
    <source>
        <dbReference type="ARBA" id="ARBA00022801"/>
    </source>
</evidence>
<reference evidence="14" key="1">
    <citation type="journal article" date="2019" name="Int. J. Syst. Evol. Microbiol.">
        <title>The Global Catalogue of Microorganisms (GCM) 10K type strain sequencing project: providing services to taxonomists for standard genome sequencing and annotation.</title>
        <authorList>
            <consortium name="The Broad Institute Genomics Platform"/>
            <consortium name="The Broad Institute Genome Sequencing Center for Infectious Disease"/>
            <person name="Wu L."/>
            <person name="Ma J."/>
        </authorList>
    </citation>
    <scope>NUCLEOTIDE SEQUENCE [LARGE SCALE GENOMIC DNA]</scope>
    <source>
        <strain evidence="14">KCTC 52168</strain>
    </source>
</reference>
<dbReference type="EC" id="3.1.21.3" evidence="10"/>
<dbReference type="CDD" id="cd18030">
    <property type="entry name" value="DEXHc_RE_I_HsdR"/>
    <property type="match status" value="1"/>
</dbReference>
<dbReference type="Pfam" id="PF04313">
    <property type="entry name" value="HSDR_N"/>
    <property type="match status" value="1"/>
</dbReference>
<evidence type="ECO:0000256" key="5">
    <source>
        <dbReference type="ARBA" id="ARBA00022747"/>
    </source>
</evidence>
<dbReference type="NCBIfam" id="TIGR00348">
    <property type="entry name" value="hsdR"/>
    <property type="match status" value="1"/>
</dbReference>
<dbReference type="InterPro" id="IPR004473">
    <property type="entry name" value="Restrct_endonuc_typeI_HsdR"/>
</dbReference>
<dbReference type="InterPro" id="IPR007409">
    <property type="entry name" value="Restrct_endonuc_type1_HsdR_N"/>
</dbReference>
<comment type="caution">
    <text evidence="13">The sequence shown here is derived from an EMBL/GenBank/DDBJ whole genome shotgun (WGS) entry which is preliminary data.</text>
</comment>
<evidence type="ECO:0000256" key="1">
    <source>
        <dbReference type="ARBA" id="ARBA00000851"/>
    </source>
</evidence>